<protein>
    <submittedName>
        <fullName evidence="2">Lectin 2</fullName>
    </submittedName>
</protein>
<dbReference type="Proteomes" id="UP000298030">
    <property type="component" value="Unassembled WGS sequence"/>
</dbReference>
<dbReference type="InterPro" id="IPR028994">
    <property type="entry name" value="Integrin_alpha_N"/>
</dbReference>
<gene>
    <name evidence="2" type="ORF">FA13DRAFT_1796136</name>
</gene>
<name>A0A4Y7SX50_COPMI</name>
<accession>A0A4Y7SX50</accession>
<dbReference type="AlphaFoldDB" id="A0A4Y7SX50"/>
<dbReference type="Pfam" id="PF13517">
    <property type="entry name" value="FG-GAP_3"/>
    <property type="match status" value="2"/>
</dbReference>
<keyword evidence="1" id="KW-0732">Signal</keyword>
<organism evidence="2 3">
    <name type="scientific">Coprinellus micaceus</name>
    <name type="common">Glistening ink-cap mushroom</name>
    <name type="synonym">Coprinus micaceus</name>
    <dbReference type="NCBI Taxonomy" id="71717"/>
    <lineage>
        <taxon>Eukaryota</taxon>
        <taxon>Fungi</taxon>
        <taxon>Dikarya</taxon>
        <taxon>Basidiomycota</taxon>
        <taxon>Agaricomycotina</taxon>
        <taxon>Agaricomycetes</taxon>
        <taxon>Agaricomycetidae</taxon>
        <taxon>Agaricales</taxon>
        <taxon>Agaricineae</taxon>
        <taxon>Psathyrellaceae</taxon>
        <taxon>Coprinellus</taxon>
    </lineage>
</organism>
<dbReference type="PANTHER" id="PTHR44103:SF1">
    <property type="entry name" value="PROPROTEIN CONVERTASE P"/>
    <property type="match status" value="1"/>
</dbReference>
<evidence type="ECO:0000313" key="3">
    <source>
        <dbReference type="Proteomes" id="UP000298030"/>
    </source>
</evidence>
<dbReference type="InterPro" id="IPR013517">
    <property type="entry name" value="FG-GAP"/>
</dbReference>
<keyword evidence="3" id="KW-1185">Reference proteome</keyword>
<dbReference type="EMBL" id="QPFP01000053">
    <property type="protein sequence ID" value="TEB25819.1"/>
    <property type="molecule type" value="Genomic_DNA"/>
</dbReference>
<evidence type="ECO:0000313" key="2">
    <source>
        <dbReference type="EMBL" id="TEB25819.1"/>
    </source>
</evidence>
<comment type="caution">
    <text evidence="2">The sequence shown here is derived from an EMBL/GenBank/DDBJ whole genome shotgun (WGS) entry which is preliminary data.</text>
</comment>
<dbReference type="PANTHER" id="PTHR44103">
    <property type="entry name" value="PROPROTEIN CONVERTASE P"/>
    <property type="match status" value="1"/>
</dbReference>
<sequence length="403" mass="43083">MTSEIGVTQNLPVPVKRVGHSDIIGFGQDGVVIVRNTFRPKPRLVVRDFGYNAGGWRVEKHVRLVGDTTGNGLGDIIGFGDLGVIVSRNNGDNTFGPPGLALSDFGAVAGWTNTKHIRYVADLRGTGAVDIVGFGDEGVFVSLNNGNGNFAPAKLALKDFGYAAGGWRLDRHLRYLADTTGDGLPDIVGFGDSSVCVAVNKGDGTFHPVKPVLNNFTYESGGWRVENHPRTVADLTGDGRGDLVGFANDGVHVALNIGNGTFQPPRRVEANFGWEHAWRVQDHFRFIADTTGDGRGDVVGFGDAGVWVARNNGDGTFASRTLVLGSFGTQQGWLAGKHPRCFADLTGDGAADIVGFGEDAIWVSYNDGHGNFSPAEKLTDNLGFNNGEWGIDKTIRWVADLFH</sequence>
<reference evidence="2 3" key="1">
    <citation type="journal article" date="2019" name="Nat. Ecol. Evol.">
        <title>Megaphylogeny resolves global patterns of mushroom evolution.</title>
        <authorList>
            <person name="Varga T."/>
            <person name="Krizsan K."/>
            <person name="Foldi C."/>
            <person name="Dima B."/>
            <person name="Sanchez-Garcia M."/>
            <person name="Sanchez-Ramirez S."/>
            <person name="Szollosi G.J."/>
            <person name="Szarkandi J.G."/>
            <person name="Papp V."/>
            <person name="Albert L."/>
            <person name="Andreopoulos W."/>
            <person name="Angelini C."/>
            <person name="Antonin V."/>
            <person name="Barry K.W."/>
            <person name="Bougher N.L."/>
            <person name="Buchanan P."/>
            <person name="Buyck B."/>
            <person name="Bense V."/>
            <person name="Catcheside P."/>
            <person name="Chovatia M."/>
            <person name="Cooper J."/>
            <person name="Damon W."/>
            <person name="Desjardin D."/>
            <person name="Finy P."/>
            <person name="Geml J."/>
            <person name="Haridas S."/>
            <person name="Hughes K."/>
            <person name="Justo A."/>
            <person name="Karasinski D."/>
            <person name="Kautmanova I."/>
            <person name="Kiss B."/>
            <person name="Kocsube S."/>
            <person name="Kotiranta H."/>
            <person name="LaButti K.M."/>
            <person name="Lechner B.E."/>
            <person name="Liimatainen K."/>
            <person name="Lipzen A."/>
            <person name="Lukacs Z."/>
            <person name="Mihaltcheva S."/>
            <person name="Morgado L.N."/>
            <person name="Niskanen T."/>
            <person name="Noordeloos M.E."/>
            <person name="Ohm R.A."/>
            <person name="Ortiz-Santana B."/>
            <person name="Ovrebo C."/>
            <person name="Racz N."/>
            <person name="Riley R."/>
            <person name="Savchenko A."/>
            <person name="Shiryaev A."/>
            <person name="Soop K."/>
            <person name="Spirin V."/>
            <person name="Szebenyi C."/>
            <person name="Tomsovsky M."/>
            <person name="Tulloss R.E."/>
            <person name="Uehling J."/>
            <person name="Grigoriev I.V."/>
            <person name="Vagvolgyi C."/>
            <person name="Papp T."/>
            <person name="Martin F.M."/>
            <person name="Miettinen O."/>
            <person name="Hibbett D.S."/>
            <person name="Nagy L.G."/>
        </authorList>
    </citation>
    <scope>NUCLEOTIDE SEQUENCE [LARGE SCALE GENOMIC DNA]</scope>
    <source>
        <strain evidence="2 3">FP101781</strain>
    </source>
</reference>
<dbReference type="OrthoDB" id="3153136at2759"/>
<dbReference type="SUPFAM" id="SSF69318">
    <property type="entry name" value="Integrin alpha N-terminal domain"/>
    <property type="match status" value="1"/>
</dbReference>
<proteinExistence type="predicted"/>
<evidence type="ECO:0000256" key="1">
    <source>
        <dbReference type="ARBA" id="ARBA00022729"/>
    </source>
</evidence>